<evidence type="ECO:0000313" key="1">
    <source>
        <dbReference type="EMBL" id="TBU32912.1"/>
    </source>
</evidence>
<organism evidence="1">
    <name type="scientific">Dichomitus squalens</name>
    <dbReference type="NCBI Taxonomy" id="114155"/>
    <lineage>
        <taxon>Eukaryota</taxon>
        <taxon>Fungi</taxon>
        <taxon>Dikarya</taxon>
        <taxon>Basidiomycota</taxon>
        <taxon>Agaricomycotina</taxon>
        <taxon>Agaricomycetes</taxon>
        <taxon>Polyporales</taxon>
        <taxon>Polyporaceae</taxon>
        <taxon>Dichomitus</taxon>
    </lineage>
</organism>
<reference evidence="1" key="1">
    <citation type="submission" date="2019-01" db="EMBL/GenBank/DDBJ databases">
        <title>Draft genome sequences of three monokaryotic isolates of the white-rot basidiomycete fungus Dichomitus squalens.</title>
        <authorList>
            <consortium name="DOE Joint Genome Institute"/>
            <person name="Lopez S.C."/>
            <person name="Andreopoulos B."/>
            <person name="Pangilinan J."/>
            <person name="Lipzen A."/>
            <person name="Riley R."/>
            <person name="Ahrendt S."/>
            <person name="Ng V."/>
            <person name="Barry K."/>
            <person name="Daum C."/>
            <person name="Grigoriev I.V."/>
            <person name="Hilden K.S."/>
            <person name="Makela M.R."/>
            <person name="de Vries R.P."/>
        </authorList>
    </citation>
    <scope>NUCLEOTIDE SEQUENCE [LARGE SCALE GENOMIC DNA]</scope>
    <source>
        <strain evidence="1">OM18370.1</strain>
    </source>
</reference>
<dbReference type="Proteomes" id="UP000292957">
    <property type="component" value="Unassembled WGS sequence"/>
</dbReference>
<dbReference type="SUPFAM" id="SSF54909">
    <property type="entry name" value="Dimeric alpha+beta barrel"/>
    <property type="match status" value="2"/>
</dbReference>
<accession>A0A4Q9N1A6</accession>
<name>A0A4Q9N1A6_9APHY</name>
<dbReference type="AlphaFoldDB" id="A0A4Q9N1A6"/>
<gene>
    <name evidence="1" type="ORF">BD311DRAFT_749958</name>
</gene>
<dbReference type="Gene3D" id="3.30.70.100">
    <property type="match status" value="1"/>
</dbReference>
<dbReference type="InterPro" id="IPR011008">
    <property type="entry name" value="Dimeric_a/b-barrel"/>
</dbReference>
<dbReference type="OrthoDB" id="2851338at2759"/>
<evidence type="ECO:0008006" key="2">
    <source>
        <dbReference type="Google" id="ProtNLM"/>
    </source>
</evidence>
<dbReference type="EMBL" id="ML143393">
    <property type="protein sequence ID" value="TBU32912.1"/>
    <property type="molecule type" value="Genomic_DNA"/>
</dbReference>
<sequence>MPGLLFVFSEPGPAVSEAEFNDWYDNEHVPLRLPVPAFLSWSRYVATDDKKPSYLALYDLTHPNAINEPPYSTLADTRSDREKDIISRLAVLDRRSYSLHEVVHPPRAGDAYDPRKPGPYLSIVQMDIPDELVDEFNKWYDEEHIPLFSKIPQWERSRRFVLQDAGATGTDESLKPEGGRPQRFLAIHEWSDPSATESEQFKAALATPWTKRFVGIATRFERRLFKFTRSWERQ</sequence>
<proteinExistence type="predicted"/>
<protein>
    <recommendedName>
        <fullName evidence="2">EthD domain-containing protein</fullName>
    </recommendedName>
</protein>